<dbReference type="InterPro" id="IPR000524">
    <property type="entry name" value="Tscrpt_reg_HTH_GntR"/>
</dbReference>
<dbReference type="CDD" id="cd07377">
    <property type="entry name" value="WHTH_GntR"/>
    <property type="match status" value="1"/>
</dbReference>
<proteinExistence type="predicted"/>
<dbReference type="Gene3D" id="3.40.1410.10">
    <property type="entry name" value="Chorismate lyase-like"/>
    <property type="match status" value="1"/>
</dbReference>
<dbReference type="Pfam" id="PF07702">
    <property type="entry name" value="UTRA"/>
    <property type="match status" value="1"/>
</dbReference>
<dbReference type="PANTHER" id="PTHR44846:SF1">
    <property type="entry name" value="MANNOSYL-D-GLYCERATE TRANSPORT_METABOLISM SYSTEM REPRESSOR MNGR-RELATED"/>
    <property type="match status" value="1"/>
</dbReference>
<name>A0A5C8PI08_9HYPH</name>
<dbReference type="SUPFAM" id="SSF46785">
    <property type="entry name" value="Winged helix' DNA-binding domain"/>
    <property type="match status" value="1"/>
</dbReference>
<evidence type="ECO:0000259" key="4">
    <source>
        <dbReference type="PROSITE" id="PS50949"/>
    </source>
</evidence>
<dbReference type="GO" id="GO:0003700">
    <property type="term" value="F:DNA-binding transcription factor activity"/>
    <property type="evidence" value="ECO:0007669"/>
    <property type="project" value="InterPro"/>
</dbReference>
<keyword evidence="6" id="KW-1185">Reference proteome</keyword>
<keyword evidence="1" id="KW-0805">Transcription regulation</keyword>
<dbReference type="SUPFAM" id="SSF64288">
    <property type="entry name" value="Chorismate lyase-like"/>
    <property type="match status" value="1"/>
</dbReference>
<keyword evidence="3" id="KW-0804">Transcription</keyword>
<gene>
    <name evidence="5" type="ORF">FHP25_21215</name>
</gene>
<dbReference type="Pfam" id="PF00392">
    <property type="entry name" value="GntR"/>
    <property type="match status" value="1"/>
</dbReference>
<comment type="caution">
    <text evidence="5">The sequence shown here is derived from an EMBL/GenBank/DDBJ whole genome shotgun (WGS) entry which is preliminary data.</text>
</comment>
<feature type="domain" description="HTH gntR-type" evidence="4">
    <location>
        <begin position="8"/>
        <end position="74"/>
    </location>
</feature>
<dbReference type="OrthoDB" id="7173258at2"/>
<evidence type="ECO:0000313" key="6">
    <source>
        <dbReference type="Proteomes" id="UP000321638"/>
    </source>
</evidence>
<keyword evidence="2" id="KW-0238">DNA-binding</keyword>
<dbReference type="InterPro" id="IPR050679">
    <property type="entry name" value="Bact_HTH_transcr_reg"/>
</dbReference>
<dbReference type="RefSeq" id="WP_147848976.1">
    <property type="nucleotide sequence ID" value="NZ_VDUZ01000025.1"/>
</dbReference>
<reference evidence="5 6" key="1">
    <citation type="submission" date="2019-06" db="EMBL/GenBank/DDBJ databases">
        <title>New taxonomy in bacterial strain CC-CFT640, isolated from vineyard.</title>
        <authorList>
            <person name="Lin S.-Y."/>
            <person name="Tsai C.-F."/>
            <person name="Young C.-C."/>
        </authorList>
    </citation>
    <scope>NUCLEOTIDE SEQUENCE [LARGE SCALE GENOMIC DNA]</scope>
    <source>
        <strain evidence="5 6">CC-CFT640</strain>
    </source>
</reference>
<dbReference type="Gene3D" id="1.10.10.10">
    <property type="entry name" value="Winged helix-like DNA-binding domain superfamily/Winged helix DNA-binding domain"/>
    <property type="match status" value="1"/>
</dbReference>
<dbReference type="InterPro" id="IPR011663">
    <property type="entry name" value="UTRA"/>
</dbReference>
<accession>A0A5C8PI08</accession>
<dbReference type="InterPro" id="IPR036388">
    <property type="entry name" value="WH-like_DNA-bd_sf"/>
</dbReference>
<evidence type="ECO:0000256" key="3">
    <source>
        <dbReference type="ARBA" id="ARBA00023163"/>
    </source>
</evidence>
<dbReference type="InterPro" id="IPR036390">
    <property type="entry name" value="WH_DNA-bd_sf"/>
</dbReference>
<protein>
    <submittedName>
        <fullName evidence="5">GntR family transcriptional regulator</fullName>
    </submittedName>
</protein>
<sequence length="256" mass="28712">MSHNFDPFPKYLQIRDIITRELRGLDVGTRLPTEAQLAERFAVSRETIRQAIATLEADGIITRRPRAGTVLARAVRPATDARLTGPVEDFAMVGVVTTTRPVGERRAAADPELAARLDLPPGGKVLELRRLRLRDGVPLNLLEAFVPASVAAFLERRDLRETLLIPVLRARLDPDIAEEYQEIEAITASGLMARLLEVPEGAPVLSVRRRFLDSSRTPVAYFKVHYRADRYFYTIKLPQNRRGPARRPPARPRSPA</sequence>
<dbReference type="PRINTS" id="PR00035">
    <property type="entry name" value="HTHGNTR"/>
</dbReference>
<dbReference type="PROSITE" id="PS50949">
    <property type="entry name" value="HTH_GNTR"/>
    <property type="match status" value="1"/>
</dbReference>
<dbReference type="EMBL" id="VDUZ01000025">
    <property type="protein sequence ID" value="TXL73454.1"/>
    <property type="molecule type" value="Genomic_DNA"/>
</dbReference>
<evidence type="ECO:0000256" key="2">
    <source>
        <dbReference type="ARBA" id="ARBA00023125"/>
    </source>
</evidence>
<dbReference type="Proteomes" id="UP000321638">
    <property type="component" value="Unassembled WGS sequence"/>
</dbReference>
<dbReference type="PANTHER" id="PTHR44846">
    <property type="entry name" value="MANNOSYL-D-GLYCERATE TRANSPORT/METABOLISM SYSTEM REPRESSOR MNGR-RELATED"/>
    <property type="match status" value="1"/>
</dbReference>
<evidence type="ECO:0000313" key="5">
    <source>
        <dbReference type="EMBL" id="TXL73454.1"/>
    </source>
</evidence>
<dbReference type="SMART" id="SM00345">
    <property type="entry name" value="HTH_GNTR"/>
    <property type="match status" value="1"/>
</dbReference>
<dbReference type="GO" id="GO:0045892">
    <property type="term" value="P:negative regulation of DNA-templated transcription"/>
    <property type="evidence" value="ECO:0007669"/>
    <property type="project" value="TreeGrafter"/>
</dbReference>
<evidence type="ECO:0000256" key="1">
    <source>
        <dbReference type="ARBA" id="ARBA00023015"/>
    </source>
</evidence>
<dbReference type="SMART" id="SM00866">
    <property type="entry name" value="UTRA"/>
    <property type="match status" value="1"/>
</dbReference>
<dbReference type="GO" id="GO:0003677">
    <property type="term" value="F:DNA binding"/>
    <property type="evidence" value="ECO:0007669"/>
    <property type="project" value="UniProtKB-KW"/>
</dbReference>
<dbReference type="AlphaFoldDB" id="A0A5C8PI08"/>
<organism evidence="5 6">
    <name type="scientific">Vineibacter terrae</name>
    <dbReference type="NCBI Taxonomy" id="2586908"/>
    <lineage>
        <taxon>Bacteria</taxon>
        <taxon>Pseudomonadati</taxon>
        <taxon>Pseudomonadota</taxon>
        <taxon>Alphaproteobacteria</taxon>
        <taxon>Hyphomicrobiales</taxon>
        <taxon>Vineibacter</taxon>
    </lineage>
</organism>
<dbReference type="InterPro" id="IPR028978">
    <property type="entry name" value="Chorismate_lyase_/UTRA_dom_sf"/>
</dbReference>